<sequence length="170" mass="18868">MSSPQTTPSPPATASPLYKTMHATAIEFIESQTLDPTQPTRMSTSRIRAIRSPNFTHSWGHNYHVSITPPLRGTLSVDDFIAHLESMTPRLESWDTIITDMIVDEAKLSVVVRASYHMHAKGAEEKVENDLVWFLDMEQGGKRVQKGMEFIDAMAGARLRELMQGGGGKG</sequence>
<name>A0A6G1JVT5_9PLEO</name>
<dbReference type="Gene3D" id="3.10.450.50">
    <property type="match status" value="1"/>
</dbReference>
<evidence type="ECO:0000313" key="2">
    <source>
        <dbReference type="Proteomes" id="UP000799428"/>
    </source>
</evidence>
<keyword evidence="2" id="KW-1185">Reference proteome</keyword>
<evidence type="ECO:0008006" key="3">
    <source>
        <dbReference type="Google" id="ProtNLM"/>
    </source>
</evidence>
<dbReference type="EMBL" id="MU005783">
    <property type="protein sequence ID" value="KAF2704277.1"/>
    <property type="molecule type" value="Genomic_DNA"/>
</dbReference>
<protein>
    <recommendedName>
        <fullName evidence="3">SnoaL-like domain-containing protein</fullName>
    </recommendedName>
</protein>
<dbReference type="AlphaFoldDB" id="A0A6G1JVT5"/>
<organism evidence="1 2">
    <name type="scientific">Pleomassaria siparia CBS 279.74</name>
    <dbReference type="NCBI Taxonomy" id="1314801"/>
    <lineage>
        <taxon>Eukaryota</taxon>
        <taxon>Fungi</taxon>
        <taxon>Dikarya</taxon>
        <taxon>Ascomycota</taxon>
        <taxon>Pezizomycotina</taxon>
        <taxon>Dothideomycetes</taxon>
        <taxon>Pleosporomycetidae</taxon>
        <taxon>Pleosporales</taxon>
        <taxon>Pleomassariaceae</taxon>
        <taxon>Pleomassaria</taxon>
    </lineage>
</organism>
<gene>
    <name evidence="1" type="ORF">K504DRAFT_495012</name>
</gene>
<accession>A0A6G1JVT5</accession>
<dbReference type="OrthoDB" id="414540at2759"/>
<dbReference type="Proteomes" id="UP000799428">
    <property type="component" value="Unassembled WGS sequence"/>
</dbReference>
<reference evidence="1" key="1">
    <citation type="journal article" date="2020" name="Stud. Mycol.">
        <title>101 Dothideomycetes genomes: a test case for predicting lifestyles and emergence of pathogens.</title>
        <authorList>
            <person name="Haridas S."/>
            <person name="Albert R."/>
            <person name="Binder M."/>
            <person name="Bloem J."/>
            <person name="Labutti K."/>
            <person name="Salamov A."/>
            <person name="Andreopoulos B."/>
            <person name="Baker S."/>
            <person name="Barry K."/>
            <person name="Bills G."/>
            <person name="Bluhm B."/>
            <person name="Cannon C."/>
            <person name="Castanera R."/>
            <person name="Culley D."/>
            <person name="Daum C."/>
            <person name="Ezra D."/>
            <person name="Gonzalez J."/>
            <person name="Henrissat B."/>
            <person name="Kuo A."/>
            <person name="Liang C."/>
            <person name="Lipzen A."/>
            <person name="Lutzoni F."/>
            <person name="Magnuson J."/>
            <person name="Mondo S."/>
            <person name="Nolan M."/>
            <person name="Ohm R."/>
            <person name="Pangilinan J."/>
            <person name="Park H.-J."/>
            <person name="Ramirez L."/>
            <person name="Alfaro M."/>
            <person name="Sun H."/>
            <person name="Tritt A."/>
            <person name="Yoshinaga Y."/>
            <person name="Zwiers L.-H."/>
            <person name="Turgeon B."/>
            <person name="Goodwin S."/>
            <person name="Spatafora J."/>
            <person name="Crous P."/>
            <person name="Grigoriev I."/>
        </authorList>
    </citation>
    <scope>NUCLEOTIDE SEQUENCE</scope>
    <source>
        <strain evidence="1">CBS 279.74</strain>
    </source>
</reference>
<proteinExistence type="predicted"/>
<evidence type="ECO:0000313" key="1">
    <source>
        <dbReference type="EMBL" id="KAF2704277.1"/>
    </source>
</evidence>